<reference evidence="3" key="1">
    <citation type="submission" date="2022-11" db="UniProtKB">
        <authorList>
            <consortium name="WormBaseParasite"/>
        </authorList>
    </citation>
    <scope>IDENTIFICATION</scope>
</reference>
<dbReference type="AlphaFoldDB" id="A0A914RNR6"/>
<evidence type="ECO:0000313" key="2">
    <source>
        <dbReference type="Proteomes" id="UP000887564"/>
    </source>
</evidence>
<feature type="compositionally biased region" description="Basic and acidic residues" evidence="1">
    <location>
        <begin position="8"/>
        <end position="19"/>
    </location>
</feature>
<feature type="region of interest" description="Disordered" evidence="1">
    <location>
        <begin position="1"/>
        <end position="37"/>
    </location>
</feature>
<proteinExistence type="predicted"/>
<protein>
    <submittedName>
        <fullName evidence="3">Uncharacterized protein</fullName>
    </submittedName>
</protein>
<dbReference type="Proteomes" id="UP000887564">
    <property type="component" value="Unplaced"/>
</dbReference>
<evidence type="ECO:0000313" key="3">
    <source>
        <dbReference type="WBParaSite" id="PEQ_0000814901-mRNA-1"/>
    </source>
</evidence>
<dbReference type="WBParaSite" id="PEQ_0000814901-mRNA-1">
    <property type="protein sequence ID" value="PEQ_0000814901-mRNA-1"/>
    <property type="gene ID" value="PEQ_0000814901"/>
</dbReference>
<organism evidence="2 3">
    <name type="scientific">Parascaris equorum</name>
    <name type="common">Equine roundworm</name>
    <dbReference type="NCBI Taxonomy" id="6256"/>
    <lineage>
        <taxon>Eukaryota</taxon>
        <taxon>Metazoa</taxon>
        <taxon>Ecdysozoa</taxon>
        <taxon>Nematoda</taxon>
        <taxon>Chromadorea</taxon>
        <taxon>Rhabditida</taxon>
        <taxon>Spirurina</taxon>
        <taxon>Ascaridomorpha</taxon>
        <taxon>Ascaridoidea</taxon>
        <taxon>Ascarididae</taxon>
        <taxon>Parascaris</taxon>
    </lineage>
</organism>
<keyword evidence="2" id="KW-1185">Reference proteome</keyword>
<accession>A0A914RNR6</accession>
<evidence type="ECO:0000256" key="1">
    <source>
        <dbReference type="SAM" id="MobiDB-lite"/>
    </source>
</evidence>
<name>A0A914RNR6_PAREQ</name>
<sequence length="37" mass="4307">MMNDDTPEYIKQRQGKRGEFSASEDVPSPRPLNHMML</sequence>